<evidence type="ECO:0000256" key="4">
    <source>
        <dbReference type="ARBA" id="ARBA00022989"/>
    </source>
</evidence>
<feature type="transmembrane region" description="Helical" evidence="6">
    <location>
        <begin position="415"/>
        <end position="435"/>
    </location>
</feature>
<evidence type="ECO:0000256" key="5">
    <source>
        <dbReference type="ARBA" id="ARBA00023136"/>
    </source>
</evidence>
<keyword evidence="3 6" id="KW-0812">Transmembrane</keyword>
<protein>
    <recommendedName>
        <fullName evidence="9">Multidrug and toxin extrusion protein</fullName>
    </recommendedName>
</protein>
<dbReference type="InterPro" id="IPR002528">
    <property type="entry name" value="MATE_fam"/>
</dbReference>
<dbReference type="Proteomes" id="UP000053989">
    <property type="component" value="Unassembled WGS sequence"/>
</dbReference>
<dbReference type="NCBIfam" id="TIGR00797">
    <property type="entry name" value="matE"/>
    <property type="match status" value="1"/>
</dbReference>
<dbReference type="PANTHER" id="PTHR11206">
    <property type="entry name" value="MULTIDRUG RESISTANCE PROTEIN"/>
    <property type="match status" value="1"/>
</dbReference>
<evidence type="ECO:0000256" key="1">
    <source>
        <dbReference type="ARBA" id="ARBA00004141"/>
    </source>
</evidence>
<accession>A0A0C3EJT0</accession>
<evidence type="ECO:0000256" key="6">
    <source>
        <dbReference type="SAM" id="Phobius"/>
    </source>
</evidence>
<dbReference type="InParanoid" id="A0A0C3EJT0"/>
<proteinExistence type="inferred from homology"/>
<dbReference type="FunCoup" id="A0A0C3EJT0">
    <property type="interactions" value="40"/>
</dbReference>
<comment type="subcellular location">
    <subcellularLocation>
        <location evidence="1">Membrane</location>
        <topology evidence="1">Multi-pass membrane protein</topology>
    </subcellularLocation>
</comment>
<organism evidence="7 8">
    <name type="scientific">Scleroderma citrinum Foug A</name>
    <dbReference type="NCBI Taxonomy" id="1036808"/>
    <lineage>
        <taxon>Eukaryota</taxon>
        <taxon>Fungi</taxon>
        <taxon>Dikarya</taxon>
        <taxon>Basidiomycota</taxon>
        <taxon>Agaricomycotina</taxon>
        <taxon>Agaricomycetes</taxon>
        <taxon>Agaricomycetidae</taxon>
        <taxon>Boletales</taxon>
        <taxon>Sclerodermatineae</taxon>
        <taxon>Sclerodermataceae</taxon>
        <taxon>Scleroderma</taxon>
    </lineage>
</organism>
<evidence type="ECO:0008006" key="9">
    <source>
        <dbReference type="Google" id="ProtNLM"/>
    </source>
</evidence>
<dbReference type="STRING" id="1036808.A0A0C3EJT0"/>
<dbReference type="OrthoDB" id="2126698at2759"/>
<feature type="transmembrane region" description="Helical" evidence="6">
    <location>
        <begin position="71"/>
        <end position="88"/>
    </location>
</feature>
<dbReference type="InterPro" id="IPR045069">
    <property type="entry name" value="MATE_euk"/>
</dbReference>
<dbReference type="EMBL" id="KN822010">
    <property type="protein sequence ID" value="KIM68151.1"/>
    <property type="molecule type" value="Genomic_DNA"/>
</dbReference>
<dbReference type="HOGENOM" id="CLU_012893_1_2_1"/>
<evidence type="ECO:0000313" key="8">
    <source>
        <dbReference type="Proteomes" id="UP000053989"/>
    </source>
</evidence>
<feature type="transmembrane region" description="Helical" evidence="6">
    <location>
        <begin position="212"/>
        <end position="234"/>
    </location>
</feature>
<feature type="transmembrane region" description="Helical" evidence="6">
    <location>
        <begin position="187"/>
        <end position="206"/>
    </location>
</feature>
<dbReference type="GO" id="GO:0042910">
    <property type="term" value="F:xenobiotic transmembrane transporter activity"/>
    <property type="evidence" value="ECO:0007669"/>
    <property type="project" value="InterPro"/>
</dbReference>
<dbReference type="AlphaFoldDB" id="A0A0C3EJT0"/>
<feature type="transmembrane region" description="Helical" evidence="6">
    <location>
        <begin position="447"/>
        <end position="467"/>
    </location>
</feature>
<gene>
    <name evidence="7" type="ORF">SCLCIDRAFT_1186498</name>
</gene>
<keyword evidence="4 6" id="KW-1133">Transmembrane helix</keyword>
<keyword evidence="5 6" id="KW-0472">Membrane</keyword>
<feature type="transmembrane region" description="Helical" evidence="6">
    <location>
        <begin position="158"/>
        <end position="175"/>
    </location>
</feature>
<sequence length="501" mass="53666">MDEHTPLLLPGAQCIMDDHHAEISSTHQRLGIRLVISLIVDSIPVVLSYMLQNSVQTVSVLVTGRLGPEELSATAFSMMLAFVTGWVIPLGGGSALDTVGSQAFTGGSCRTDLSVHFQRCTLILSILFVPVAVLWAFIEPVLLAIGEPPRLCKDVQAIMRILIFGAPGYIAFESLKKYLQCQGIMRASTIILIIVSPINLALNIFFVHYTPLRMLGCPVALSITYWLCFLLLVLKTSLSPEHKANATWGGLQLQAVVNPKSCIDFLKLALPGILMVGTEWAAFEIVALAAGKLGELSLAAQSVIMTADQIIYTIPFGLGVVASNRVGNLLGARSAIGARNAAHASALTSVLVGSAVMTALLVTRNSFGYIFSDDEKVVHLVSQVMPLVASFQIADGLSNACGGALRGQGRQHLGAMFNIVAYYVLALPVGITLAFSTQAHLGLSGLWIGQVIGLFTVGISEYLVVWLGTNWDREVQKCILRNAEEAKSRALSEQSEQGHGE</sequence>
<dbReference type="GO" id="GO:0016020">
    <property type="term" value="C:membrane"/>
    <property type="evidence" value="ECO:0007669"/>
    <property type="project" value="UniProtKB-SubCell"/>
</dbReference>
<name>A0A0C3EJT0_9AGAM</name>
<comment type="similarity">
    <text evidence="2">Belongs to the multi antimicrobial extrusion (MATE) (TC 2.A.66.1) family.</text>
</comment>
<evidence type="ECO:0000256" key="3">
    <source>
        <dbReference type="ARBA" id="ARBA00022692"/>
    </source>
</evidence>
<dbReference type="GO" id="GO:1990961">
    <property type="term" value="P:xenobiotic detoxification by transmembrane export across the plasma membrane"/>
    <property type="evidence" value="ECO:0007669"/>
    <property type="project" value="InterPro"/>
</dbReference>
<keyword evidence="8" id="KW-1185">Reference proteome</keyword>
<evidence type="ECO:0000313" key="7">
    <source>
        <dbReference type="EMBL" id="KIM68151.1"/>
    </source>
</evidence>
<dbReference type="GO" id="GO:0015297">
    <property type="term" value="F:antiporter activity"/>
    <property type="evidence" value="ECO:0007669"/>
    <property type="project" value="InterPro"/>
</dbReference>
<reference evidence="8" key="2">
    <citation type="submission" date="2015-01" db="EMBL/GenBank/DDBJ databases">
        <title>Evolutionary Origins and Diversification of the Mycorrhizal Mutualists.</title>
        <authorList>
            <consortium name="DOE Joint Genome Institute"/>
            <consortium name="Mycorrhizal Genomics Consortium"/>
            <person name="Kohler A."/>
            <person name="Kuo A."/>
            <person name="Nagy L.G."/>
            <person name="Floudas D."/>
            <person name="Copeland A."/>
            <person name="Barry K.W."/>
            <person name="Cichocki N."/>
            <person name="Veneault-Fourrey C."/>
            <person name="LaButti K."/>
            <person name="Lindquist E.A."/>
            <person name="Lipzen A."/>
            <person name="Lundell T."/>
            <person name="Morin E."/>
            <person name="Murat C."/>
            <person name="Riley R."/>
            <person name="Ohm R."/>
            <person name="Sun H."/>
            <person name="Tunlid A."/>
            <person name="Henrissat B."/>
            <person name="Grigoriev I.V."/>
            <person name="Hibbett D.S."/>
            <person name="Martin F."/>
        </authorList>
    </citation>
    <scope>NUCLEOTIDE SEQUENCE [LARGE SCALE GENOMIC DNA]</scope>
    <source>
        <strain evidence="8">Foug A</strain>
    </source>
</reference>
<feature type="transmembrane region" description="Helical" evidence="6">
    <location>
        <begin position="120"/>
        <end position="138"/>
    </location>
</feature>
<dbReference type="Pfam" id="PF01554">
    <property type="entry name" value="MatE"/>
    <property type="match status" value="2"/>
</dbReference>
<reference evidence="7 8" key="1">
    <citation type="submission" date="2014-04" db="EMBL/GenBank/DDBJ databases">
        <authorList>
            <consortium name="DOE Joint Genome Institute"/>
            <person name="Kuo A."/>
            <person name="Kohler A."/>
            <person name="Nagy L.G."/>
            <person name="Floudas D."/>
            <person name="Copeland A."/>
            <person name="Barry K.W."/>
            <person name="Cichocki N."/>
            <person name="Veneault-Fourrey C."/>
            <person name="LaButti K."/>
            <person name="Lindquist E.A."/>
            <person name="Lipzen A."/>
            <person name="Lundell T."/>
            <person name="Morin E."/>
            <person name="Murat C."/>
            <person name="Sun H."/>
            <person name="Tunlid A."/>
            <person name="Henrissat B."/>
            <person name="Grigoriev I.V."/>
            <person name="Hibbett D.S."/>
            <person name="Martin F."/>
            <person name="Nordberg H.P."/>
            <person name="Cantor M.N."/>
            <person name="Hua S.X."/>
        </authorList>
    </citation>
    <scope>NUCLEOTIDE SEQUENCE [LARGE SCALE GENOMIC DNA]</scope>
    <source>
        <strain evidence="7 8">Foug A</strain>
    </source>
</reference>
<evidence type="ECO:0000256" key="2">
    <source>
        <dbReference type="ARBA" id="ARBA00010199"/>
    </source>
</evidence>
<dbReference type="CDD" id="cd13132">
    <property type="entry name" value="MATE_eukaryotic"/>
    <property type="match status" value="1"/>
</dbReference>